<dbReference type="OrthoDB" id="418869at2"/>
<feature type="transmembrane region" description="Helical" evidence="1">
    <location>
        <begin position="12"/>
        <end position="30"/>
    </location>
</feature>
<feature type="transmembrane region" description="Helical" evidence="1">
    <location>
        <begin position="157"/>
        <end position="181"/>
    </location>
</feature>
<feature type="transmembrane region" description="Helical" evidence="1">
    <location>
        <begin position="107"/>
        <end position="128"/>
    </location>
</feature>
<proteinExistence type="predicted"/>
<comment type="caution">
    <text evidence="2">The sequence shown here is derived from an EMBL/GenBank/DDBJ whole genome shotgun (WGS) entry which is preliminary data.</text>
</comment>
<evidence type="ECO:0008006" key="4">
    <source>
        <dbReference type="Google" id="ProtNLM"/>
    </source>
</evidence>
<reference evidence="2 3" key="1">
    <citation type="submission" date="2016-11" db="EMBL/GenBank/DDBJ databases">
        <title>Draft Genome Sequences of Nine Cyanobacterial Strains from Diverse Habitats.</title>
        <authorList>
            <person name="Zhu T."/>
            <person name="Hou S."/>
            <person name="Lu X."/>
            <person name="Hess W.R."/>
        </authorList>
    </citation>
    <scope>NUCLEOTIDE SEQUENCE [LARGE SCALE GENOMIC DNA]</scope>
    <source>
        <strain evidence="2 3">5.2 s.c.1</strain>
    </source>
</reference>
<accession>A0A1U7HFE8</accession>
<keyword evidence="1" id="KW-0472">Membrane</keyword>
<name>A0A1U7HFE8_9CHRO</name>
<keyword evidence="3" id="KW-1185">Reference proteome</keyword>
<dbReference type="Proteomes" id="UP000185984">
    <property type="component" value="Unassembled WGS sequence"/>
</dbReference>
<keyword evidence="1" id="KW-1133">Transmembrane helix</keyword>
<evidence type="ECO:0000256" key="1">
    <source>
        <dbReference type="SAM" id="Phobius"/>
    </source>
</evidence>
<dbReference type="AlphaFoldDB" id="A0A1U7HFE8"/>
<dbReference type="RefSeq" id="WP_073551316.1">
    <property type="nucleotide sequence ID" value="NZ_CAWMVK010000014.1"/>
</dbReference>
<evidence type="ECO:0000313" key="2">
    <source>
        <dbReference type="EMBL" id="OKH22284.1"/>
    </source>
</evidence>
<evidence type="ECO:0000313" key="3">
    <source>
        <dbReference type="Proteomes" id="UP000185984"/>
    </source>
</evidence>
<sequence length="504" mass="56960">MESFISSLSPTLLLSVFLAVVLPSIAAIILRSNLYSKLVFLESRVRRLINRTQRGDQPEIIKELELRFKEASVDIDQVNTVALIEQVYSQQKIGIFSYDQIEYFCRVLPNLLLAFGLLGTFLGITLNLNQLSQMLTNVAQVDNIENLLNKLQQPLQAMSIAFATSLTGILFSALITTFNLIKNTSVAKYKLVCSIEDYLDNIYQSEIQGNHRLDKAVDRLVFEFKDFLGRFGTTVRDAVESSLGAKIQEIVDVNKQANELAYRVYSGFQESSGTFAKSVDDLQATTIKFAEIAQVFERSNFAQLLADATKDLYGIQKKFNNSTEVLSQSVSVIESAVIEVVNSNRQVQNIANQINNHNQNTVQALELHRSNQQSLKEIIPCLHQGGEKLRFAVEILDKLQQKTLDKADSFELVEIELKTLAESLNKYNQVVAVGLKNLSDRLVTSISNQSINQQQQMQIIVEYLAQLIKQFSDSKQESYRLNKLLEKHFIADETFKQYITNTAK</sequence>
<organism evidence="2 3">
    <name type="scientific">Chroogloeocystis siderophila 5.2 s.c.1</name>
    <dbReference type="NCBI Taxonomy" id="247279"/>
    <lineage>
        <taxon>Bacteria</taxon>
        <taxon>Bacillati</taxon>
        <taxon>Cyanobacteriota</taxon>
        <taxon>Cyanophyceae</taxon>
        <taxon>Oscillatoriophycideae</taxon>
        <taxon>Chroococcales</taxon>
        <taxon>Chroococcaceae</taxon>
        <taxon>Chroogloeocystis</taxon>
    </lineage>
</organism>
<keyword evidence="1" id="KW-0812">Transmembrane</keyword>
<dbReference type="STRING" id="247279.NIES1031_20540"/>
<protein>
    <recommendedName>
        <fullName evidence="4">MotA/TolQ/ExbB proton channel domain-containing protein</fullName>
    </recommendedName>
</protein>
<dbReference type="EMBL" id="MRCC01000021">
    <property type="protein sequence ID" value="OKH22284.1"/>
    <property type="molecule type" value="Genomic_DNA"/>
</dbReference>
<gene>
    <name evidence="2" type="ORF">NIES1031_20540</name>
</gene>